<dbReference type="SUPFAM" id="SSF50494">
    <property type="entry name" value="Trypsin-like serine proteases"/>
    <property type="match status" value="1"/>
</dbReference>
<dbReference type="InterPro" id="IPR018114">
    <property type="entry name" value="TRYPSIN_HIS"/>
</dbReference>
<evidence type="ECO:0000313" key="6">
    <source>
        <dbReference type="Proteomes" id="UP000682892"/>
    </source>
</evidence>
<dbReference type="Pfam" id="PF00089">
    <property type="entry name" value="Trypsin"/>
    <property type="match status" value="1"/>
</dbReference>
<dbReference type="GO" id="GO:0006508">
    <property type="term" value="P:proteolysis"/>
    <property type="evidence" value="ECO:0007669"/>
    <property type="project" value="InterPro"/>
</dbReference>
<protein>
    <submittedName>
        <fullName evidence="5">AAEL012711-PA</fullName>
    </submittedName>
</protein>
<evidence type="ECO:0000256" key="3">
    <source>
        <dbReference type="SAM" id="MobiDB-lite"/>
    </source>
</evidence>
<dbReference type="PROSITE" id="PS50240">
    <property type="entry name" value="TRYPSIN_DOM"/>
    <property type="match status" value="1"/>
</dbReference>
<dbReference type="PaxDb" id="7159-AAEL012711-PA"/>
<evidence type="ECO:0000256" key="1">
    <source>
        <dbReference type="ARBA" id="ARBA00023157"/>
    </source>
</evidence>
<dbReference type="PANTHER" id="PTHR24252">
    <property type="entry name" value="ACROSIN-RELATED"/>
    <property type="match status" value="1"/>
</dbReference>
<reference evidence="5" key="1">
    <citation type="submission" date="2005-10" db="EMBL/GenBank/DDBJ databases">
        <authorList>
            <person name="Loftus B.J."/>
            <person name="Nene V.M."/>
            <person name="Hannick L.I."/>
            <person name="Bidwell S."/>
            <person name="Haas B."/>
            <person name="Amedeo P."/>
            <person name="Orvis J."/>
            <person name="Wortman J.R."/>
            <person name="White O.R."/>
            <person name="Salzberg S."/>
            <person name="Shumway M."/>
            <person name="Koo H."/>
            <person name="Zhao Y."/>
            <person name="Holmes M."/>
            <person name="Miller J."/>
            <person name="Schatz M."/>
            <person name="Pop M."/>
            <person name="Pai G."/>
            <person name="Utterback T."/>
            <person name="Rogers Y.-H."/>
            <person name="Kravitz S."/>
            <person name="Fraser C.M."/>
        </authorList>
    </citation>
    <scope>NUCLEOTIDE SEQUENCE</scope>
    <source>
        <strain evidence="5">Liverpool</strain>
    </source>
</reference>
<dbReference type="eggNOG" id="KOG3627">
    <property type="taxonomic scope" value="Eukaryota"/>
</dbReference>
<dbReference type="PANTHER" id="PTHR24252:SF7">
    <property type="entry name" value="HYALIN"/>
    <property type="match status" value="1"/>
</dbReference>
<keyword evidence="1" id="KW-1015">Disulfide bond</keyword>
<name>Q16LB2_AEDAE</name>
<gene>
    <name evidence="5" type="primary">CLIPC12</name>
    <name evidence="5" type="ORF">AaeL_AAEL012711</name>
</gene>
<feature type="region of interest" description="Disordered" evidence="3">
    <location>
        <begin position="32"/>
        <end position="53"/>
    </location>
</feature>
<dbReference type="CDD" id="cd00190">
    <property type="entry name" value="Tryp_SPc"/>
    <property type="match status" value="1"/>
</dbReference>
<dbReference type="STRING" id="7159.Q16LB2"/>
<reference evidence="5" key="2">
    <citation type="journal article" date="2007" name="Science">
        <title>Genome sequence of Aedes aegypti, a major arbovirus vector.</title>
        <authorList>
            <person name="Nene V."/>
            <person name="Wortman J.R."/>
            <person name="Lawson D."/>
            <person name="Haas B."/>
            <person name="Kodira C."/>
            <person name="Tu Z.J."/>
            <person name="Loftus B."/>
            <person name="Xi Z."/>
            <person name="Megy K."/>
            <person name="Grabherr M."/>
            <person name="Ren Q."/>
            <person name="Zdobnov E.M."/>
            <person name="Lobo N.F."/>
            <person name="Campbell K.S."/>
            <person name="Brown S.E."/>
            <person name="Bonaldo M.F."/>
            <person name="Zhu J."/>
            <person name="Sinkins S.P."/>
            <person name="Hogenkamp D.G."/>
            <person name="Amedeo P."/>
            <person name="Arensburger P."/>
            <person name="Atkinson P.W."/>
            <person name="Bidwell S."/>
            <person name="Biedler J."/>
            <person name="Birney E."/>
            <person name="Bruggner R.V."/>
            <person name="Costas J."/>
            <person name="Coy M.R."/>
            <person name="Crabtree J."/>
            <person name="Crawford M."/>
            <person name="Debruyn B."/>
            <person name="Decaprio D."/>
            <person name="Eiglmeier K."/>
            <person name="Eisenstadt E."/>
            <person name="El-Dorry H."/>
            <person name="Gelbart W.M."/>
            <person name="Gomes S.L."/>
            <person name="Hammond M."/>
            <person name="Hannick L.I."/>
            <person name="Hogan J.R."/>
            <person name="Holmes M.H."/>
            <person name="Jaffe D."/>
            <person name="Johnston J.S."/>
            <person name="Kennedy R.C."/>
            <person name="Koo H."/>
            <person name="Kravitz S."/>
            <person name="Kriventseva E.V."/>
            <person name="Kulp D."/>
            <person name="Labutti K."/>
            <person name="Lee E."/>
            <person name="Li S."/>
            <person name="Lovin D.D."/>
            <person name="Mao C."/>
            <person name="Mauceli E."/>
            <person name="Menck C.F."/>
            <person name="Miller J.R."/>
            <person name="Montgomery P."/>
            <person name="Mori A."/>
            <person name="Nascimento A.L."/>
            <person name="Naveira H.F."/>
            <person name="Nusbaum C."/>
            <person name="O'leary S."/>
            <person name="Orvis J."/>
            <person name="Pertea M."/>
            <person name="Quesneville H."/>
            <person name="Reidenbach K.R."/>
            <person name="Rogers Y.H."/>
            <person name="Roth C.W."/>
            <person name="Schneider J.R."/>
            <person name="Schatz M."/>
            <person name="Shumway M."/>
            <person name="Stanke M."/>
            <person name="Stinson E.O."/>
            <person name="Tubio J.M."/>
            <person name="Vanzee J.P."/>
            <person name="Verjovski-Almeida S."/>
            <person name="Werner D."/>
            <person name="White O."/>
            <person name="Wyder S."/>
            <person name="Zeng Q."/>
            <person name="Zhao Q."/>
            <person name="Zhao Y."/>
            <person name="Hill C.A."/>
            <person name="Raikhel A.S."/>
            <person name="Soares M.B."/>
            <person name="Knudson D.L."/>
            <person name="Lee N.H."/>
            <person name="Galagan J."/>
            <person name="Salzberg S.L."/>
            <person name="Paulsen I.T."/>
            <person name="Dimopoulos G."/>
            <person name="Collins F.H."/>
            <person name="Birren B."/>
            <person name="Fraser-Liggett C.M."/>
            <person name="Severson D.W."/>
        </authorList>
    </citation>
    <scope>NUCLEOTIDE SEQUENCE [LARGE SCALE GENOMIC DNA]</scope>
    <source>
        <strain evidence="5">Liverpool</strain>
    </source>
</reference>
<reference evidence="5" key="3">
    <citation type="submission" date="2012-09" db="EMBL/GenBank/DDBJ databases">
        <authorList>
            <consortium name="VectorBase"/>
        </authorList>
    </citation>
    <scope>NUCLEOTIDE SEQUENCE</scope>
    <source>
        <strain evidence="5">Liverpool</strain>
    </source>
</reference>
<dbReference type="OMA" id="NSSIVCC"/>
<dbReference type="InterPro" id="IPR001314">
    <property type="entry name" value="Peptidase_S1A"/>
</dbReference>
<evidence type="ECO:0000256" key="2">
    <source>
        <dbReference type="ARBA" id="ARBA00024195"/>
    </source>
</evidence>
<evidence type="ECO:0000313" key="5">
    <source>
        <dbReference type="EMBL" id="EAT35095.1"/>
    </source>
</evidence>
<feature type="domain" description="Peptidase S1" evidence="4">
    <location>
        <begin position="136"/>
        <end position="379"/>
    </location>
</feature>
<dbReference type="Proteomes" id="UP000682892">
    <property type="component" value="Unassembled WGS sequence"/>
</dbReference>
<dbReference type="GO" id="GO:0004252">
    <property type="term" value="F:serine-type endopeptidase activity"/>
    <property type="evidence" value="ECO:0007669"/>
    <property type="project" value="InterPro"/>
</dbReference>
<dbReference type="Gene3D" id="2.40.10.10">
    <property type="entry name" value="Trypsin-like serine proteases"/>
    <property type="match status" value="1"/>
</dbReference>
<dbReference type="PROSITE" id="PS00134">
    <property type="entry name" value="TRYPSIN_HIS"/>
    <property type="match status" value="1"/>
</dbReference>
<sequence length="380" mass="42040">MELYSFDTSISRHPIVEPRIGEDEVNEDKIDQSAFSDSDSSDPVLPSQFNRPAEGDTCTLADGLTRGSCRRDTNCLSLKTIPQKDWKTCSLDKNSSIVCCIDTKPDGVQDVRGGFRYKSDQMCASFPEMPATGNHILNGIEADLEDFPYLGALALLDNYTSTVSYRCGANLISDRFMLTAAHCLFGKQAIHVRMGTLSLTDNPDEDAPVIIGVERVFFHRNYTRRPITRNDIALIKLNRTVVEDFLIPVCLYTEQNDPLPTVPLTIAGWGGNDSASLMSSSLMKASVTTYERDECNSLLAKKIVRLSNDQLCALGRSEFNDGLRNDTCVGDSGGPLELSIGRRKYIVGLTSTGIVCGNEFPSIYTRISQFIDWIESIVWP</sequence>
<proteinExistence type="inferred from homology"/>
<evidence type="ECO:0000259" key="4">
    <source>
        <dbReference type="PROSITE" id="PS50240"/>
    </source>
</evidence>
<dbReference type="InterPro" id="IPR043504">
    <property type="entry name" value="Peptidase_S1_PA_chymotrypsin"/>
</dbReference>
<dbReference type="SMART" id="SM00020">
    <property type="entry name" value="Tryp_SPc"/>
    <property type="match status" value="1"/>
</dbReference>
<dbReference type="AlphaFoldDB" id="Q16LB2"/>
<dbReference type="InterPro" id="IPR001254">
    <property type="entry name" value="Trypsin_dom"/>
</dbReference>
<dbReference type="HOGENOM" id="CLU_006842_0_3_1"/>
<dbReference type="VEuPathDB" id="VectorBase:AAEL012711"/>
<dbReference type="EMBL" id="CH477912">
    <property type="protein sequence ID" value="EAT35095.1"/>
    <property type="molecule type" value="Genomic_DNA"/>
</dbReference>
<dbReference type="InterPro" id="IPR009003">
    <property type="entry name" value="Peptidase_S1_PA"/>
</dbReference>
<dbReference type="PRINTS" id="PR00722">
    <property type="entry name" value="CHYMOTRYPSIN"/>
</dbReference>
<organism evidence="5 6">
    <name type="scientific">Aedes aegypti</name>
    <name type="common">Yellowfever mosquito</name>
    <name type="synonym">Culex aegypti</name>
    <dbReference type="NCBI Taxonomy" id="7159"/>
    <lineage>
        <taxon>Eukaryota</taxon>
        <taxon>Metazoa</taxon>
        <taxon>Ecdysozoa</taxon>
        <taxon>Arthropoda</taxon>
        <taxon>Hexapoda</taxon>
        <taxon>Insecta</taxon>
        <taxon>Pterygota</taxon>
        <taxon>Neoptera</taxon>
        <taxon>Endopterygota</taxon>
        <taxon>Diptera</taxon>
        <taxon>Nematocera</taxon>
        <taxon>Culicoidea</taxon>
        <taxon>Culicidae</taxon>
        <taxon>Culicinae</taxon>
        <taxon>Aedini</taxon>
        <taxon>Aedes</taxon>
        <taxon>Stegomyia</taxon>
    </lineage>
</organism>
<accession>Q16LB2</accession>
<dbReference type="PhylomeDB" id="Q16LB2"/>
<comment type="similarity">
    <text evidence="2">Belongs to the peptidase S1 family. CLIP subfamily.</text>
</comment>